<protein>
    <submittedName>
        <fullName evidence="2">Uncharacterized protein</fullName>
    </submittedName>
</protein>
<dbReference type="RefSeq" id="XP_030843334.1">
    <property type="nucleotide sequence ID" value="XM_030987474.1"/>
</dbReference>
<dbReference type="PANTHER" id="PTHR46513:SF13">
    <property type="entry name" value="EGF-LIKE DOMAIN-CONTAINING PROTEIN"/>
    <property type="match status" value="1"/>
</dbReference>
<accession>A0A7M7NYL7</accession>
<dbReference type="AlphaFoldDB" id="A0A7M7NYL7"/>
<dbReference type="PROSITE" id="PS51120">
    <property type="entry name" value="LDLRB"/>
    <property type="match status" value="1"/>
</dbReference>
<dbReference type="KEGG" id="spu:105437460"/>
<evidence type="ECO:0000313" key="3">
    <source>
        <dbReference type="Proteomes" id="UP000007110"/>
    </source>
</evidence>
<dbReference type="OrthoDB" id="5958943at2759"/>
<dbReference type="OMA" id="WNFSIAR"/>
<evidence type="ECO:0000256" key="1">
    <source>
        <dbReference type="PROSITE-ProRule" id="PRU00461"/>
    </source>
</evidence>
<keyword evidence="3" id="KW-1185">Reference proteome</keyword>
<evidence type="ECO:0000313" key="2">
    <source>
        <dbReference type="EnsemblMetazoa" id="XP_030843334"/>
    </source>
</evidence>
<dbReference type="InterPro" id="IPR050778">
    <property type="entry name" value="Cueball_EGF_LRP_Nidogen"/>
</dbReference>
<dbReference type="InterPro" id="IPR000033">
    <property type="entry name" value="LDLR_classB_rpt"/>
</dbReference>
<sequence>MSAISSSTSTSDPSTTNVTSESFAKIFVADSGEHKIFFADLRDELSFKPIPSTWHPEFLAYDSTRKKLYWNDFTAKQIYRADVNGLNREVVTFASNEAPAGVAIAEELGVLYIAYTLSNKITSMSIKPDKTIPRDDPDFATQGIKEPRALQTDEEQGYIYMTMNGEVARKHLFLPQDALQTIYKNIHLNDLSGLSIDFTRNPRRIFFCSITGGRVFYKDMSTSPDKSIATELTYSGQSPYYGQLQSLSYINGFLYWVTRQNYTRSIGITTYYDNTNRSYVIKEVDKFMVPRDHLSGICHWRNKEMGTKRPLFYRPCLFLYS</sequence>
<dbReference type="Gene3D" id="2.120.10.30">
    <property type="entry name" value="TolB, C-terminal domain"/>
    <property type="match status" value="1"/>
</dbReference>
<reference evidence="2" key="2">
    <citation type="submission" date="2021-01" db="UniProtKB">
        <authorList>
            <consortium name="EnsemblMetazoa"/>
        </authorList>
    </citation>
    <scope>IDENTIFICATION</scope>
</reference>
<reference evidence="3" key="1">
    <citation type="submission" date="2015-02" db="EMBL/GenBank/DDBJ databases">
        <title>Genome sequencing for Strongylocentrotus purpuratus.</title>
        <authorList>
            <person name="Murali S."/>
            <person name="Liu Y."/>
            <person name="Vee V."/>
            <person name="English A."/>
            <person name="Wang M."/>
            <person name="Skinner E."/>
            <person name="Han Y."/>
            <person name="Muzny D.M."/>
            <person name="Worley K.C."/>
            <person name="Gibbs R.A."/>
        </authorList>
    </citation>
    <scope>NUCLEOTIDE SEQUENCE</scope>
</reference>
<organism evidence="2 3">
    <name type="scientific">Strongylocentrotus purpuratus</name>
    <name type="common">Purple sea urchin</name>
    <dbReference type="NCBI Taxonomy" id="7668"/>
    <lineage>
        <taxon>Eukaryota</taxon>
        <taxon>Metazoa</taxon>
        <taxon>Echinodermata</taxon>
        <taxon>Eleutherozoa</taxon>
        <taxon>Echinozoa</taxon>
        <taxon>Echinoidea</taxon>
        <taxon>Euechinoidea</taxon>
        <taxon>Echinacea</taxon>
        <taxon>Camarodonta</taxon>
        <taxon>Echinidea</taxon>
        <taxon>Strongylocentrotidae</taxon>
        <taxon>Strongylocentrotus</taxon>
    </lineage>
</organism>
<dbReference type="GeneID" id="105437460"/>
<dbReference type="InterPro" id="IPR011042">
    <property type="entry name" value="6-blade_b-propeller_TolB-like"/>
</dbReference>
<dbReference type="InParanoid" id="A0A7M7NYL7"/>
<dbReference type="PANTHER" id="PTHR46513">
    <property type="entry name" value="VITELLOGENIN RECEPTOR-LIKE PROTEIN-RELATED-RELATED"/>
    <property type="match status" value="1"/>
</dbReference>
<feature type="repeat" description="LDL-receptor class B" evidence="1">
    <location>
        <begin position="66"/>
        <end position="108"/>
    </location>
</feature>
<name>A0A7M7NYL7_STRPU</name>
<dbReference type="SUPFAM" id="SSF63825">
    <property type="entry name" value="YWTD domain"/>
    <property type="match status" value="1"/>
</dbReference>
<dbReference type="EnsemblMetazoa" id="XM_030987474">
    <property type="protein sequence ID" value="XP_030843334"/>
    <property type="gene ID" value="LOC105437460"/>
</dbReference>
<proteinExistence type="predicted"/>
<dbReference type="Proteomes" id="UP000007110">
    <property type="component" value="Unassembled WGS sequence"/>
</dbReference>